<sequence>MQSASKIGNKLWIYANEKSLSSPAGICKIISRGPLQLAVENYIAFSRYILRVMSIIMRDVGGIPLLNDTIAYSWACCCGFDLLKAS</sequence>
<reference evidence="1" key="1">
    <citation type="submission" date="2020-08" db="EMBL/GenBank/DDBJ databases">
        <title>Multicomponent nature underlies the extraordinary mechanical properties of spider dragline silk.</title>
        <authorList>
            <person name="Kono N."/>
            <person name="Nakamura H."/>
            <person name="Mori M."/>
            <person name="Yoshida Y."/>
            <person name="Ohtoshi R."/>
            <person name="Malay A.D."/>
            <person name="Moran D.A.P."/>
            <person name="Tomita M."/>
            <person name="Numata K."/>
            <person name="Arakawa K."/>
        </authorList>
    </citation>
    <scope>NUCLEOTIDE SEQUENCE</scope>
</reference>
<dbReference type="AlphaFoldDB" id="A0A8X6Q353"/>
<organism evidence="1 2">
    <name type="scientific">Nephila pilipes</name>
    <name type="common">Giant wood spider</name>
    <name type="synonym">Nephila maculata</name>
    <dbReference type="NCBI Taxonomy" id="299642"/>
    <lineage>
        <taxon>Eukaryota</taxon>
        <taxon>Metazoa</taxon>
        <taxon>Ecdysozoa</taxon>
        <taxon>Arthropoda</taxon>
        <taxon>Chelicerata</taxon>
        <taxon>Arachnida</taxon>
        <taxon>Araneae</taxon>
        <taxon>Araneomorphae</taxon>
        <taxon>Entelegynae</taxon>
        <taxon>Araneoidea</taxon>
        <taxon>Nephilidae</taxon>
        <taxon>Nephila</taxon>
    </lineage>
</organism>
<dbReference type="OrthoDB" id="10354728at2759"/>
<protein>
    <submittedName>
        <fullName evidence="1">Uncharacterized protein</fullName>
    </submittedName>
</protein>
<evidence type="ECO:0000313" key="1">
    <source>
        <dbReference type="EMBL" id="GFT97361.1"/>
    </source>
</evidence>
<dbReference type="EMBL" id="BMAW01075519">
    <property type="protein sequence ID" value="GFT97361.1"/>
    <property type="molecule type" value="Genomic_DNA"/>
</dbReference>
<gene>
    <name evidence="1" type="primary">AVEN_42688_1</name>
    <name evidence="1" type="ORF">NPIL_502691</name>
</gene>
<proteinExistence type="predicted"/>
<name>A0A8X6Q353_NEPPI</name>
<dbReference type="Proteomes" id="UP000887013">
    <property type="component" value="Unassembled WGS sequence"/>
</dbReference>
<keyword evidence="2" id="KW-1185">Reference proteome</keyword>
<comment type="caution">
    <text evidence="1">The sequence shown here is derived from an EMBL/GenBank/DDBJ whole genome shotgun (WGS) entry which is preliminary data.</text>
</comment>
<evidence type="ECO:0000313" key="2">
    <source>
        <dbReference type="Proteomes" id="UP000887013"/>
    </source>
</evidence>
<accession>A0A8X6Q353</accession>